<evidence type="ECO:0000256" key="4">
    <source>
        <dbReference type="ARBA" id="ARBA00023242"/>
    </source>
</evidence>
<dbReference type="SMART" id="SM00066">
    <property type="entry name" value="GAL4"/>
    <property type="match status" value="1"/>
</dbReference>
<organism evidence="7 8">
    <name type="scientific">Aspergillus bertholletiae</name>
    <dbReference type="NCBI Taxonomy" id="1226010"/>
    <lineage>
        <taxon>Eukaryota</taxon>
        <taxon>Fungi</taxon>
        <taxon>Dikarya</taxon>
        <taxon>Ascomycota</taxon>
        <taxon>Pezizomycotina</taxon>
        <taxon>Eurotiomycetes</taxon>
        <taxon>Eurotiomycetidae</taxon>
        <taxon>Eurotiales</taxon>
        <taxon>Aspergillaceae</taxon>
        <taxon>Aspergillus</taxon>
        <taxon>Aspergillus subgen. Circumdati</taxon>
    </lineage>
</organism>
<feature type="transmembrane region" description="Helical" evidence="5">
    <location>
        <begin position="192"/>
        <end position="213"/>
    </location>
</feature>
<dbReference type="AlphaFoldDB" id="A0A5N7AT14"/>
<dbReference type="Gene3D" id="4.10.240.10">
    <property type="entry name" value="Zn(2)-C6 fungal-type DNA-binding domain"/>
    <property type="match status" value="1"/>
</dbReference>
<dbReference type="PANTHER" id="PTHR47784:SF5">
    <property type="entry name" value="STEROL UPTAKE CONTROL PROTEIN 2"/>
    <property type="match status" value="1"/>
</dbReference>
<keyword evidence="1" id="KW-0805">Transcription regulation</keyword>
<evidence type="ECO:0000256" key="5">
    <source>
        <dbReference type="SAM" id="Phobius"/>
    </source>
</evidence>
<evidence type="ECO:0000256" key="2">
    <source>
        <dbReference type="ARBA" id="ARBA00023125"/>
    </source>
</evidence>
<keyword evidence="3" id="KW-0804">Transcription</keyword>
<dbReference type="GO" id="GO:0001228">
    <property type="term" value="F:DNA-binding transcription activator activity, RNA polymerase II-specific"/>
    <property type="evidence" value="ECO:0007669"/>
    <property type="project" value="TreeGrafter"/>
</dbReference>
<keyword evidence="5" id="KW-1133">Transmembrane helix</keyword>
<dbReference type="EMBL" id="ML736389">
    <property type="protein sequence ID" value="KAE8371900.1"/>
    <property type="molecule type" value="Genomic_DNA"/>
</dbReference>
<keyword evidence="8" id="KW-1185">Reference proteome</keyword>
<dbReference type="Proteomes" id="UP000326198">
    <property type="component" value="Unassembled WGS sequence"/>
</dbReference>
<keyword evidence="5" id="KW-0812">Transmembrane</keyword>
<dbReference type="PANTHER" id="PTHR47784">
    <property type="entry name" value="STEROL UPTAKE CONTROL PROTEIN 2"/>
    <property type="match status" value="1"/>
</dbReference>
<protein>
    <recommendedName>
        <fullName evidence="6">Zn(2)-C6 fungal-type domain-containing protein</fullName>
    </recommendedName>
</protein>
<feature type="domain" description="Zn(2)-C6 fungal-type" evidence="6">
    <location>
        <begin position="12"/>
        <end position="42"/>
    </location>
</feature>
<dbReference type="Pfam" id="PF11951">
    <property type="entry name" value="Fungal_trans_2"/>
    <property type="match status" value="1"/>
</dbReference>
<evidence type="ECO:0000256" key="3">
    <source>
        <dbReference type="ARBA" id="ARBA00023163"/>
    </source>
</evidence>
<dbReference type="OrthoDB" id="4937900at2759"/>
<dbReference type="PROSITE" id="PS50048">
    <property type="entry name" value="ZN2_CY6_FUNGAL_2"/>
    <property type="match status" value="1"/>
</dbReference>
<dbReference type="GO" id="GO:0003677">
    <property type="term" value="F:DNA binding"/>
    <property type="evidence" value="ECO:0007669"/>
    <property type="project" value="UniProtKB-KW"/>
</dbReference>
<reference evidence="7 8" key="1">
    <citation type="submission" date="2019-04" db="EMBL/GenBank/DDBJ databases">
        <title>Friends and foes A comparative genomics studyof 23 Aspergillus species from section Flavi.</title>
        <authorList>
            <consortium name="DOE Joint Genome Institute"/>
            <person name="Kjaerbolling I."/>
            <person name="Vesth T."/>
            <person name="Frisvad J.C."/>
            <person name="Nybo J.L."/>
            <person name="Theobald S."/>
            <person name="Kildgaard S."/>
            <person name="Isbrandt T."/>
            <person name="Kuo A."/>
            <person name="Sato A."/>
            <person name="Lyhne E.K."/>
            <person name="Kogle M.E."/>
            <person name="Wiebenga A."/>
            <person name="Kun R.S."/>
            <person name="Lubbers R.J."/>
            <person name="Makela M.R."/>
            <person name="Barry K."/>
            <person name="Chovatia M."/>
            <person name="Clum A."/>
            <person name="Daum C."/>
            <person name="Haridas S."/>
            <person name="He G."/>
            <person name="LaButti K."/>
            <person name="Lipzen A."/>
            <person name="Mondo S."/>
            <person name="Riley R."/>
            <person name="Salamov A."/>
            <person name="Simmons B.A."/>
            <person name="Magnuson J.K."/>
            <person name="Henrissat B."/>
            <person name="Mortensen U.H."/>
            <person name="Larsen T.O."/>
            <person name="Devries R.P."/>
            <person name="Grigoriev I.V."/>
            <person name="Machida M."/>
            <person name="Baker S.E."/>
            <person name="Andersen M.R."/>
        </authorList>
    </citation>
    <scope>NUCLEOTIDE SEQUENCE [LARGE SCALE GENOMIC DNA]</scope>
    <source>
        <strain evidence="7 8">IBT 29228</strain>
    </source>
</reference>
<dbReference type="InterPro" id="IPR053157">
    <property type="entry name" value="Sterol_Uptake_Regulator"/>
</dbReference>
<keyword evidence="4" id="KW-0539">Nucleus</keyword>
<dbReference type="GO" id="GO:0008270">
    <property type="term" value="F:zinc ion binding"/>
    <property type="evidence" value="ECO:0007669"/>
    <property type="project" value="InterPro"/>
</dbReference>
<accession>A0A5N7AT14</accession>
<proteinExistence type="predicted"/>
<dbReference type="InterPro" id="IPR036864">
    <property type="entry name" value="Zn2-C6_fun-type_DNA-bd_sf"/>
</dbReference>
<evidence type="ECO:0000313" key="8">
    <source>
        <dbReference type="Proteomes" id="UP000326198"/>
    </source>
</evidence>
<keyword evidence="2" id="KW-0238">DNA-binding</keyword>
<dbReference type="InterPro" id="IPR021858">
    <property type="entry name" value="Fun_TF"/>
</dbReference>
<sequence>MTGQRTRKSHHGCFQCKRRSVKCDEKRPQCSNCDNRRDTCCYATSGPLLWAETGGECYTKRQEMMMSSPEQGIPNNYSHDIVTHHACHKTSTMIQFNISHLKLLLNWTTSTCRSISRNHADSQVWQSIIPQQALSCPYLMHGIFAVSALHLALSGDFHGNERHALIETAELHQSEAIKMFTKQVDQMAPLEYNASFALSSLLIGFAFAFPLSVATQHQTQFSSLDELIEVFILIRKMNNFSTPMIDNVQKSELGGLLLVEQSQSSLSESSQLAIKALRELLNAVSSPTYGDYHVFADTIDCLENLLTELDGAAEMVSRSFIWICEVPVAFIDCLQGYNSFALMPL</sequence>
<dbReference type="Pfam" id="PF00172">
    <property type="entry name" value="Zn_clus"/>
    <property type="match status" value="1"/>
</dbReference>
<dbReference type="InterPro" id="IPR001138">
    <property type="entry name" value="Zn2Cys6_DnaBD"/>
</dbReference>
<evidence type="ECO:0000256" key="1">
    <source>
        <dbReference type="ARBA" id="ARBA00023015"/>
    </source>
</evidence>
<name>A0A5N7AT14_9EURO</name>
<keyword evidence="5" id="KW-0472">Membrane</keyword>
<dbReference type="CDD" id="cd00067">
    <property type="entry name" value="GAL4"/>
    <property type="match status" value="1"/>
</dbReference>
<evidence type="ECO:0000259" key="6">
    <source>
        <dbReference type="PROSITE" id="PS50048"/>
    </source>
</evidence>
<gene>
    <name evidence="7" type="ORF">BDV26DRAFT_275237</name>
</gene>
<evidence type="ECO:0000313" key="7">
    <source>
        <dbReference type="EMBL" id="KAE8371900.1"/>
    </source>
</evidence>
<dbReference type="SUPFAM" id="SSF57701">
    <property type="entry name" value="Zn2/Cys6 DNA-binding domain"/>
    <property type="match status" value="1"/>
</dbReference>